<dbReference type="GO" id="GO:0045727">
    <property type="term" value="P:positive regulation of translation"/>
    <property type="evidence" value="ECO:0007669"/>
    <property type="project" value="UniProtKB-UniRule"/>
</dbReference>
<dbReference type="Gene3D" id="3.40.50.300">
    <property type="entry name" value="P-loop containing nucleotide triphosphate hydrolases"/>
    <property type="match status" value="1"/>
</dbReference>
<evidence type="ECO:0000256" key="4">
    <source>
        <dbReference type="ARBA" id="ARBA00022801"/>
    </source>
</evidence>
<accession>A0A9Q4DH68</accession>
<dbReference type="Proteomes" id="UP001077788">
    <property type="component" value="Unassembled WGS sequence"/>
</dbReference>
<sequence length="597" mass="66067">MQNIRNFSIIAHIDHGKSTLSDRLIQTCGGLSDREMEAQVLDSMDLERERGITIKAQSVTLNYKAKDGETYQLNFIDTPGHVDFSYEVSRSLAACEGALLVVDAGQGVEAQTLANCYTAIEMDLEVVPILNKIDLPAAEPERVAEEIEDIVGIDAMDAVRCSAKTGLGIEDVLEDIVKKIPAPEGDPDAPLQALIIDSWFDNYLGVVSLVRVKNGTIKKGDKIKVMSTGQSYNVDRLGIFTPKQVDTAELKTGEVGWVVCAIKDILGAPVGDTLTHHHNSATEVLPGFKKVKPQVYAGLFPISSDDYEAFRDALGKLSLNDASLFYEPENSTALGFGFRCGFLGLLHMEIIQERLEREYDLDLITTAPTVVYEVVQTNGETIYVDSPSKLPPISNIAEIREPIAECNMLVPQEYLGNVITLCVEKRGVQTNMVYHGNQIALTYEIPMGEVVLDFFDRLKSTSRGYASLDYGFKRFQTADMVRVDIMINGDRVDALALIVHKDNAPYRGRELVEKMKELIPRQQFDIAIQAAIGNHIIARSTVKQLRKNVLAKCYGGDVSRKKKLLQKQKEGKKRMKSLGNVDVPQEAFLAILHVGKD</sequence>
<dbReference type="Pfam" id="PF06421">
    <property type="entry name" value="LepA_C"/>
    <property type="match status" value="1"/>
</dbReference>
<dbReference type="GO" id="GO:0003924">
    <property type="term" value="F:GTPase activity"/>
    <property type="evidence" value="ECO:0007669"/>
    <property type="project" value="UniProtKB-UniRule"/>
</dbReference>
<comment type="subcellular location">
    <subcellularLocation>
        <location evidence="12">Cell membrane</location>
        <topology evidence="12">Peripheral membrane protein</topology>
        <orientation evidence="12">Cytoplasmic side</orientation>
    </subcellularLocation>
</comment>
<dbReference type="InterPro" id="IPR000795">
    <property type="entry name" value="T_Tr_GTP-bd_dom"/>
</dbReference>
<keyword evidence="3 12" id="KW-0547">Nucleotide-binding</keyword>
<gene>
    <name evidence="12 14" type="primary">lepA</name>
    <name evidence="14" type="ORF">OYG11_02975</name>
</gene>
<dbReference type="Pfam" id="PF00679">
    <property type="entry name" value="EFG_C"/>
    <property type="match status" value="1"/>
</dbReference>
<dbReference type="AlphaFoldDB" id="A0A9Q4DH68"/>
<evidence type="ECO:0000256" key="1">
    <source>
        <dbReference type="ARBA" id="ARBA00005454"/>
    </source>
</evidence>
<evidence type="ECO:0000256" key="2">
    <source>
        <dbReference type="ARBA" id="ARBA00022475"/>
    </source>
</evidence>
<dbReference type="InterPro" id="IPR035647">
    <property type="entry name" value="EFG_III/V"/>
</dbReference>
<dbReference type="GO" id="GO:0043022">
    <property type="term" value="F:ribosome binding"/>
    <property type="evidence" value="ECO:0007669"/>
    <property type="project" value="UniProtKB-UniRule"/>
</dbReference>
<dbReference type="FunFam" id="3.40.50.300:FF:000078">
    <property type="entry name" value="Elongation factor 4"/>
    <property type="match status" value="1"/>
</dbReference>
<dbReference type="NCBIfam" id="TIGR01393">
    <property type="entry name" value="lepA"/>
    <property type="match status" value="1"/>
</dbReference>
<feature type="domain" description="Tr-type G" evidence="13">
    <location>
        <begin position="2"/>
        <end position="184"/>
    </location>
</feature>
<dbReference type="InterPro" id="IPR027417">
    <property type="entry name" value="P-loop_NTPase"/>
</dbReference>
<dbReference type="CDD" id="cd03699">
    <property type="entry name" value="EF4_II"/>
    <property type="match status" value="1"/>
</dbReference>
<evidence type="ECO:0000256" key="11">
    <source>
        <dbReference type="ARBA" id="ARBA00066744"/>
    </source>
</evidence>
<dbReference type="GO" id="GO:0005525">
    <property type="term" value="F:GTP binding"/>
    <property type="evidence" value="ECO:0007669"/>
    <property type="project" value="UniProtKB-UniRule"/>
</dbReference>
<reference evidence="14" key="1">
    <citation type="journal article" date="2021" name="Vet Sci">
        <title>O-Serogroups and Pathovirotypes of Escherichia coli Isolated from Post-Weaning Piglets Showing Diarrhoea and/or Oedema in South Korea.</title>
        <authorList>
            <person name="Byun J.W."/>
            <person name="Moon B.Y."/>
            <person name="Do K.H."/>
            <person name="Lee K."/>
            <person name="Lee H.Y."/>
            <person name="Kim W.I."/>
            <person name="So B."/>
            <person name="Lee W.K."/>
        </authorList>
    </citation>
    <scope>NUCLEOTIDE SEQUENCE</scope>
    <source>
        <strain evidence="14">84/14</strain>
    </source>
</reference>
<dbReference type="NCBIfam" id="TIGR00231">
    <property type="entry name" value="small_GTP"/>
    <property type="match status" value="1"/>
</dbReference>
<keyword evidence="6 12" id="KW-0342">GTP-binding</keyword>
<dbReference type="Gene3D" id="3.30.70.870">
    <property type="entry name" value="Elongation Factor G (Translational Gtpase), domain 3"/>
    <property type="match status" value="1"/>
</dbReference>
<dbReference type="InterPro" id="IPR005225">
    <property type="entry name" value="Small_GTP-bd"/>
</dbReference>
<comment type="similarity">
    <text evidence="1 12">Belongs to the TRAFAC class translation factor GTPase superfamily. Classic translation factor GTPase family. LepA subfamily.</text>
</comment>
<dbReference type="InterPro" id="IPR000640">
    <property type="entry name" value="EFG_V-like"/>
</dbReference>
<evidence type="ECO:0000256" key="3">
    <source>
        <dbReference type="ARBA" id="ARBA00022741"/>
    </source>
</evidence>
<keyword evidence="4 12" id="KW-0378">Hydrolase</keyword>
<dbReference type="FunFam" id="3.30.70.240:FF:000005">
    <property type="entry name" value="Elongation factor 4"/>
    <property type="match status" value="1"/>
</dbReference>
<proteinExistence type="inferred from homology"/>
<evidence type="ECO:0000313" key="15">
    <source>
        <dbReference type="Proteomes" id="UP001077788"/>
    </source>
</evidence>
<dbReference type="PRINTS" id="PR00315">
    <property type="entry name" value="ELONGATNFCT"/>
</dbReference>
<comment type="caution">
    <text evidence="14">The sequence shown here is derived from an EMBL/GenBank/DDBJ whole genome shotgun (WGS) entry which is preliminary data.</text>
</comment>
<dbReference type="Pfam" id="PF03144">
    <property type="entry name" value="GTP_EFTU_D2"/>
    <property type="match status" value="1"/>
</dbReference>
<organism evidence="14 15">
    <name type="scientific">Actinobacillus pleuropneumoniae</name>
    <name type="common">Haemophilus pleuropneumoniae</name>
    <dbReference type="NCBI Taxonomy" id="715"/>
    <lineage>
        <taxon>Bacteria</taxon>
        <taxon>Pseudomonadati</taxon>
        <taxon>Pseudomonadota</taxon>
        <taxon>Gammaproteobacteria</taxon>
        <taxon>Pasteurellales</taxon>
        <taxon>Pasteurellaceae</taxon>
        <taxon>Actinobacillus</taxon>
    </lineage>
</organism>
<dbReference type="InterPro" id="IPR013842">
    <property type="entry name" value="LepA_CTD"/>
</dbReference>
<dbReference type="Gene3D" id="3.30.70.240">
    <property type="match status" value="1"/>
</dbReference>
<dbReference type="InterPro" id="IPR035654">
    <property type="entry name" value="LepA_IV"/>
</dbReference>
<evidence type="ECO:0000256" key="12">
    <source>
        <dbReference type="HAMAP-Rule" id="MF_00071"/>
    </source>
</evidence>
<comment type="function">
    <text evidence="9 12">Required for accurate and efficient protein synthesis under certain stress conditions. May act as a fidelity factor of the translation reaction, by catalyzing a one-codon backward translocation of tRNAs on improperly translocated ribosomes. Back-translocation proceeds from a post-translocation (POST) complex to a pre-translocation (PRE) complex, thus giving elongation factor G a second chance to translocate the tRNAs correctly. Binds to ribosomes in a GTP-dependent manner.</text>
</comment>
<comment type="catalytic activity">
    <reaction evidence="8 12">
        <text>GTP + H2O = GDP + phosphate + H(+)</text>
        <dbReference type="Rhea" id="RHEA:19669"/>
        <dbReference type="ChEBI" id="CHEBI:15377"/>
        <dbReference type="ChEBI" id="CHEBI:15378"/>
        <dbReference type="ChEBI" id="CHEBI:37565"/>
        <dbReference type="ChEBI" id="CHEBI:43474"/>
        <dbReference type="ChEBI" id="CHEBI:58189"/>
        <dbReference type="EC" id="3.6.5.n1"/>
    </reaction>
</comment>
<dbReference type="InterPro" id="IPR038363">
    <property type="entry name" value="LepA_C_sf"/>
</dbReference>
<dbReference type="EC" id="3.6.5.n1" evidence="11 12"/>
<keyword evidence="5 12" id="KW-0648">Protein biosynthesis</keyword>
<keyword evidence="7 12" id="KW-0472">Membrane</keyword>
<dbReference type="CDD" id="cd03709">
    <property type="entry name" value="lepA_C"/>
    <property type="match status" value="1"/>
</dbReference>
<dbReference type="PANTHER" id="PTHR43512:SF4">
    <property type="entry name" value="TRANSLATION FACTOR GUF1 HOMOLOG, CHLOROPLASTIC"/>
    <property type="match status" value="1"/>
</dbReference>
<evidence type="ECO:0000256" key="10">
    <source>
        <dbReference type="ARBA" id="ARBA00061052"/>
    </source>
</evidence>
<dbReference type="CDD" id="cd01890">
    <property type="entry name" value="LepA"/>
    <property type="match status" value="1"/>
</dbReference>
<protein>
    <recommendedName>
        <fullName evidence="11 12">Elongation factor 4</fullName>
        <shortName evidence="12">EF-4</shortName>
        <ecNumber evidence="11 12">3.6.5.n1</ecNumber>
    </recommendedName>
    <alternativeName>
        <fullName evidence="12">Ribosomal back-translocase LepA</fullName>
    </alternativeName>
</protein>
<dbReference type="OrthoDB" id="9804431at2"/>
<evidence type="ECO:0000256" key="6">
    <source>
        <dbReference type="ARBA" id="ARBA00023134"/>
    </source>
</evidence>
<feature type="binding site" evidence="12">
    <location>
        <begin position="14"/>
        <end position="19"/>
    </location>
    <ligand>
        <name>GTP</name>
        <dbReference type="ChEBI" id="CHEBI:37565"/>
    </ligand>
</feature>
<evidence type="ECO:0000313" key="14">
    <source>
        <dbReference type="EMBL" id="MCY6523212.1"/>
    </source>
</evidence>
<dbReference type="PANTHER" id="PTHR43512">
    <property type="entry name" value="TRANSLATION FACTOR GUF1-RELATED"/>
    <property type="match status" value="1"/>
</dbReference>
<dbReference type="FunFam" id="3.30.70.870:FF:000004">
    <property type="entry name" value="Translation factor GUF1, mitochondrial"/>
    <property type="match status" value="1"/>
</dbReference>
<dbReference type="FunFam" id="2.40.30.10:FF:000015">
    <property type="entry name" value="Translation factor GUF1, mitochondrial"/>
    <property type="match status" value="1"/>
</dbReference>
<dbReference type="GeneID" id="48598728"/>
<dbReference type="SUPFAM" id="SSF54980">
    <property type="entry name" value="EF-G C-terminal domain-like"/>
    <property type="match status" value="2"/>
</dbReference>
<dbReference type="InterPro" id="IPR004161">
    <property type="entry name" value="EFTu-like_2"/>
</dbReference>
<comment type="similarity">
    <text evidence="10">Belongs to the GTP-binding elongation factor family. LepA subfamily.</text>
</comment>
<dbReference type="Gene3D" id="2.40.30.10">
    <property type="entry name" value="Translation factors"/>
    <property type="match status" value="1"/>
</dbReference>
<evidence type="ECO:0000256" key="7">
    <source>
        <dbReference type="ARBA" id="ARBA00023136"/>
    </source>
</evidence>
<name>A0A9Q4DH68_ACTPL</name>
<evidence type="ECO:0000259" key="13">
    <source>
        <dbReference type="PROSITE" id="PS51722"/>
    </source>
</evidence>
<dbReference type="EMBL" id="JAPQFC010000001">
    <property type="protein sequence ID" value="MCY6523212.1"/>
    <property type="molecule type" value="Genomic_DNA"/>
</dbReference>
<dbReference type="GO" id="GO:0097216">
    <property type="term" value="F:guanosine tetraphosphate binding"/>
    <property type="evidence" value="ECO:0007669"/>
    <property type="project" value="UniProtKB-ARBA"/>
</dbReference>
<dbReference type="PROSITE" id="PS51722">
    <property type="entry name" value="G_TR_2"/>
    <property type="match status" value="1"/>
</dbReference>
<dbReference type="SUPFAM" id="SSF52540">
    <property type="entry name" value="P-loop containing nucleoside triphosphate hydrolases"/>
    <property type="match status" value="1"/>
</dbReference>
<evidence type="ECO:0000256" key="8">
    <source>
        <dbReference type="ARBA" id="ARBA00050293"/>
    </source>
</evidence>
<keyword evidence="14" id="KW-0251">Elongation factor</keyword>
<dbReference type="FunFam" id="3.30.70.2570:FF:000001">
    <property type="entry name" value="Translation factor GUF1, mitochondrial"/>
    <property type="match status" value="1"/>
</dbReference>
<evidence type="ECO:0000256" key="5">
    <source>
        <dbReference type="ARBA" id="ARBA00022917"/>
    </source>
</evidence>
<keyword evidence="2 12" id="KW-1003">Cell membrane</keyword>
<dbReference type="Pfam" id="PF00009">
    <property type="entry name" value="GTP_EFTU"/>
    <property type="match status" value="1"/>
</dbReference>
<dbReference type="CDD" id="cd16260">
    <property type="entry name" value="EF4_III"/>
    <property type="match status" value="1"/>
</dbReference>
<dbReference type="PROSITE" id="PS00301">
    <property type="entry name" value="G_TR_1"/>
    <property type="match status" value="1"/>
</dbReference>
<evidence type="ECO:0000256" key="9">
    <source>
        <dbReference type="ARBA" id="ARBA00057626"/>
    </source>
</evidence>
<dbReference type="GO" id="GO:0005886">
    <property type="term" value="C:plasma membrane"/>
    <property type="evidence" value="ECO:0007669"/>
    <property type="project" value="UniProtKB-SubCell"/>
</dbReference>
<dbReference type="RefSeq" id="WP_026042289.1">
    <property type="nucleotide sequence ID" value="NZ_CBDBSU010000003.1"/>
</dbReference>
<feature type="binding site" evidence="12">
    <location>
        <begin position="131"/>
        <end position="134"/>
    </location>
    <ligand>
        <name>GTP</name>
        <dbReference type="ChEBI" id="CHEBI:37565"/>
    </ligand>
</feature>
<reference evidence="14" key="2">
    <citation type="submission" date="2022-12" db="EMBL/GenBank/DDBJ databases">
        <authorList>
            <person name="Kardos G."/>
            <person name="Sarkozi R."/>
            <person name="Laczko L."/>
            <person name="Marton S."/>
            <person name="Makrai L."/>
            <person name="Banyai K."/>
            <person name="Fodor L."/>
        </authorList>
    </citation>
    <scope>NUCLEOTIDE SEQUENCE</scope>
    <source>
        <strain evidence="14">84/14</strain>
    </source>
</reference>
<dbReference type="GO" id="GO:0003746">
    <property type="term" value="F:translation elongation factor activity"/>
    <property type="evidence" value="ECO:0007669"/>
    <property type="project" value="UniProtKB-UniRule"/>
</dbReference>
<dbReference type="HAMAP" id="MF_00071">
    <property type="entry name" value="LepA"/>
    <property type="match status" value="1"/>
</dbReference>
<dbReference type="Gene3D" id="3.30.70.2570">
    <property type="entry name" value="Elongation factor 4, C-terminal domain"/>
    <property type="match status" value="1"/>
</dbReference>
<dbReference type="InterPro" id="IPR006297">
    <property type="entry name" value="EF-4"/>
</dbReference>
<dbReference type="InterPro" id="IPR031157">
    <property type="entry name" value="G_TR_CS"/>
</dbReference>